<reference evidence="1" key="1">
    <citation type="submission" date="2020-10" db="EMBL/GenBank/DDBJ databases">
        <authorList>
            <person name="Hahn C.J."/>
            <person name="Laso-Perez R."/>
            <person name="Vulcano F."/>
            <person name="Vaziourakis K.-M."/>
            <person name="Stokke R."/>
            <person name="Steen I.H."/>
            <person name="Teske A."/>
            <person name="Boetius A."/>
            <person name="Liebeke M."/>
            <person name="Amann R."/>
            <person name="Knittel K."/>
        </authorList>
    </citation>
    <scope>NUCLEOTIDE SEQUENCE</scope>
    <source>
        <strain evidence="1">Gfbio:e3339647-f889-4370-9287-4fb5cb688e4c:AG392D22_GoMArc1</strain>
    </source>
</reference>
<dbReference type="Pfam" id="PF14076">
    <property type="entry name" value="DUF4258"/>
    <property type="match status" value="1"/>
</dbReference>
<evidence type="ECO:0000313" key="1">
    <source>
        <dbReference type="EMBL" id="CAD6492174.1"/>
    </source>
</evidence>
<gene>
    <name evidence="1" type="ORF">EMLJLAPB_00228</name>
</gene>
<evidence type="ECO:0000313" key="2">
    <source>
        <dbReference type="Proteomes" id="UP000634805"/>
    </source>
</evidence>
<comment type="caution">
    <text evidence="1">The sequence shown here is derived from an EMBL/GenBank/DDBJ whole genome shotgun (WGS) entry which is preliminary data.</text>
</comment>
<organism evidence="1 2">
    <name type="scientific">Candidatus Argoarchaeum ethanivorans</name>
    <dbReference type="NCBI Taxonomy" id="2608793"/>
    <lineage>
        <taxon>Archaea</taxon>
        <taxon>Methanobacteriati</taxon>
        <taxon>Methanobacteriota</taxon>
        <taxon>Stenosarchaea group</taxon>
        <taxon>Methanomicrobia</taxon>
        <taxon>Methanosarcinales</taxon>
        <taxon>Methanosarcinales incertae sedis</taxon>
        <taxon>GOM Arc I cluster</taxon>
        <taxon>Candidatus Argoarchaeum</taxon>
    </lineage>
</organism>
<dbReference type="InterPro" id="IPR025354">
    <property type="entry name" value="DUF4258"/>
</dbReference>
<dbReference type="Proteomes" id="UP000634805">
    <property type="component" value="Unassembled WGS sequence"/>
</dbReference>
<sequence>MIENEKEIIFHPYALYKMNKRNISKQEVIKTLKEPHSGMDGQYGRRISQRVYGHHVLRVIFEEYEDHILVITAYPAKAERYLGRM</sequence>
<evidence type="ECO:0008006" key="3">
    <source>
        <dbReference type="Google" id="ProtNLM"/>
    </source>
</evidence>
<dbReference type="EMBL" id="CAJHIS010000004">
    <property type="protein sequence ID" value="CAD6492174.1"/>
    <property type="molecule type" value="Genomic_DNA"/>
</dbReference>
<proteinExistence type="predicted"/>
<name>A0A811T4R2_9EURY</name>
<accession>A0A811T4R2</accession>
<dbReference type="AlphaFoldDB" id="A0A811T4R2"/>
<protein>
    <recommendedName>
        <fullName evidence="3">DUF4258 domain-containing protein</fullName>
    </recommendedName>
</protein>